<proteinExistence type="predicted"/>
<dbReference type="EMBL" id="VJND01000008">
    <property type="protein sequence ID" value="TSE25261.1"/>
    <property type="molecule type" value="Genomic_DNA"/>
</dbReference>
<dbReference type="AlphaFoldDB" id="A0A554WNV8"/>
<dbReference type="Proteomes" id="UP000320225">
    <property type="component" value="Unassembled WGS sequence"/>
</dbReference>
<organism evidence="1 2">
    <name type="scientific">Tepidimonas sediminis</name>
    <dbReference type="NCBI Taxonomy" id="2588941"/>
    <lineage>
        <taxon>Bacteria</taxon>
        <taxon>Pseudomonadati</taxon>
        <taxon>Pseudomonadota</taxon>
        <taxon>Betaproteobacteria</taxon>
        <taxon>Burkholderiales</taxon>
        <taxon>Tepidimonas</taxon>
    </lineage>
</organism>
<gene>
    <name evidence="1" type="ORF">Tsedi_01508</name>
</gene>
<evidence type="ECO:0000313" key="2">
    <source>
        <dbReference type="Proteomes" id="UP000320225"/>
    </source>
</evidence>
<evidence type="ECO:0000313" key="1">
    <source>
        <dbReference type="EMBL" id="TSE25261.1"/>
    </source>
</evidence>
<comment type="caution">
    <text evidence="1">The sequence shown here is derived from an EMBL/GenBank/DDBJ whole genome shotgun (WGS) entry which is preliminary data.</text>
</comment>
<name>A0A554WNV8_9BURK</name>
<accession>A0A554WNV8</accession>
<keyword evidence="2" id="KW-1185">Reference proteome</keyword>
<reference evidence="1 2" key="1">
    <citation type="submission" date="2019-07" db="EMBL/GenBank/DDBJ databases">
        <title>Tepidimonas sediminis YIM 72259 draft genome.</title>
        <authorList>
            <person name="Da Costa M.S."/>
            <person name="Froufe H.J.C."/>
            <person name="Egas C."/>
            <person name="Albuquerque L."/>
        </authorList>
    </citation>
    <scope>NUCLEOTIDE SEQUENCE [LARGE SCALE GENOMIC DNA]</scope>
    <source>
        <strain evidence="1 2">YIM 72259</strain>
    </source>
</reference>
<protein>
    <submittedName>
        <fullName evidence="1">Uncharacterized protein</fullName>
    </submittedName>
</protein>
<sequence length="502" mass="53090">MQTAILDSHCNAKAVSETTSLVQSIVESIAVKNASSCCDPNSTAPAAQCPLPTAPAGTTYSVALTASAADSCLYDIRLTQAQGICKTAAFYNERKYLLNIPPHNSYTGPASGSGAPGLSIPNPTVARRVNENPVATLPGTAEGTSADAAIKVFIRRDGDGPYRLFTQLSNGLYKEQIQSTNRLVRISGIVGLHSTLNKPLQLESDLINTNKLRIITSGVGYCQFPLRYGKANDPTTYEAAALPTNTRSAAYVCYVPEGWYGNVGLDFENVPSKVIQCPDNPDEPGMIGGLRSHKVIFSAPPLPPTSLDKIQGQSGLLVRHEEEGLLRGLHFVMVETNDNKATCNSSLQPGISFSSHSTPATSITLNRVGLGGLKQLAEDRACSTTQAATCVRTYDYWVEVVGLRAVSGVLQREAGSEFRWDAIKLFASRTAPFGGTLATPCALDDVPDAEQTTAPQVTFDCPAGDGVSVTLTIDSVGGERITAPADTTFTAPAFGVVLTVGR</sequence>